<feature type="transmembrane region" description="Helical" evidence="19">
    <location>
        <begin position="76"/>
        <end position="96"/>
    </location>
</feature>
<keyword evidence="15 19" id="KW-0472">Membrane</keyword>
<evidence type="ECO:0000256" key="9">
    <source>
        <dbReference type="ARBA" id="ARBA00022516"/>
    </source>
</evidence>
<evidence type="ECO:0000313" key="21">
    <source>
        <dbReference type="Proteomes" id="UP000659630"/>
    </source>
</evidence>
<dbReference type="Proteomes" id="UP000659630">
    <property type="component" value="Unassembled WGS sequence"/>
</dbReference>
<evidence type="ECO:0000256" key="14">
    <source>
        <dbReference type="ARBA" id="ARBA00023098"/>
    </source>
</evidence>
<feature type="transmembrane region" description="Helical" evidence="19">
    <location>
        <begin position="179"/>
        <end position="199"/>
    </location>
</feature>
<evidence type="ECO:0000256" key="1">
    <source>
        <dbReference type="ARBA" id="ARBA00001698"/>
    </source>
</evidence>
<evidence type="ECO:0000256" key="10">
    <source>
        <dbReference type="ARBA" id="ARBA00022679"/>
    </source>
</evidence>
<evidence type="ECO:0000256" key="11">
    <source>
        <dbReference type="ARBA" id="ARBA00022692"/>
    </source>
</evidence>
<evidence type="ECO:0000256" key="16">
    <source>
        <dbReference type="ARBA" id="ARBA00023209"/>
    </source>
</evidence>
<dbReference type="GO" id="GO:0005886">
    <property type="term" value="C:plasma membrane"/>
    <property type="evidence" value="ECO:0007669"/>
    <property type="project" value="UniProtKB-SubCell"/>
</dbReference>
<evidence type="ECO:0000256" key="4">
    <source>
        <dbReference type="ARBA" id="ARBA00005189"/>
    </source>
</evidence>
<dbReference type="GO" id="GO:0016024">
    <property type="term" value="P:CDP-diacylglycerol biosynthetic process"/>
    <property type="evidence" value="ECO:0007669"/>
    <property type="project" value="TreeGrafter"/>
</dbReference>
<evidence type="ECO:0000313" key="20">
    <source>
        <dbReference type="EMBL" id="MBC5580045.1"/>
    </source>
</evidence>
<evidence type="ECO:0000256" key="13">
    <source>
        <dbReference type="ARBA" id="ARBA00022989"/>
    </source>
</evidence>
<keyword evidence="9" id="KW-0444">Lipid biosynthesis</keyword>
<keyword evidence="12 18" id="KW-0548">Nucleotidyltransferase</keyword>
<dbReference type="EMBL" id="JACONZ010000001">
    <property type="protein sequence ID" value="MBC5580045.1"/>
    <property type="molecule type" value="Genomic_DNA"/>
</dbReference>
<evidence type="ECO:0000256" key="7">
    <source>
        <dbReference type="ARBA" id="ARBA00019373"/>
    </source>
</evidence>
<feature type="transmembrane region" description="Helical" evidence="19">
    <location>
        <begin position="108"/>
        <end position="131"/>
    </location>
</feature>
<feature type="transmembrane region" description="Helical" evidence="19">
    <location>
        <begin position="20"/>
        <end position="40"/>
    </location>
</feature>
<dbReference type="GO" id="GO:0004605">
    <property type="term" value="F:phosphatidate cytidylyltransferase activity"/>
    <property type="evidence" value="ECO:0007669"/>
    <property type="project" value="UniProtKB-EC"/>
</dbReference>
<comment type="subcellular location">
    <subcellularLocation>
        <location evidence="2">Cell membrane</location>
        <topology evidence="2">Multi-pass membrane protein</topology>
    </subcellularLocation>
</comment>
<evidence type="ECO:0000256" key="12">
    <source>
        <dbReference type="ARBA" id="ARBA00022695"/>
    </source>
</evidence>
<accession>A0A923I488</accession>
<keyword evidence="11 18" id="KW-0812">Transmembrane</keyword>
<evidence type="ECO:0000256" key="19">
    <source>
        <dbReference type="SAM" id="Phobius"/>
    </source>
</evidence>
<keyword evidence="21" id="KW-1185">Reference proteome</keyword>
<keyword evidence="16" id="KW-0594">Phospholipid biosynthesis</keyword>
<evidence type="ECO:0000256" key="3">
    <source>
        <dbReference type="ARBA" id="ARBA00005119"/>
    </source>
</evidence>
<keyword evidence="8" id="KW-1003">Cell membrane</keyword>
<dbReference type="EC" id="2.7.7.41" evidence="6 18"/>
<keyword evidence="13 19" id="KW-1133">Transmembrane helix</keyword>
<comment type="pathway">
    <text evidence="4">Lipid metabolism.</text>
</comment>
<sequence>MKTRIITSLVGIPILFLALYFYQTFFFNILIAAICVIAFYEIISAFKVKNAFWLYLAIVPMELILLLSDRHTFRRFVPLILFLFIVYIAVCVIFEFKELTFAQVSEVILFCGIVMFGFYSIISFKILFPFGEYHYDALYLILLGFGFAWGGDSAAYFTGRALGKHKLAPKVSPNKTIEGAVGGIVGSMALGCLFTWLYSLLLPLVEGPSAGAAIDARCYLMVCGVGAVASVLGIMGDLFTSAIKRQCGIKDYGSIFPGHGGILDRFDSVLLVMPFVSLVSRVLPFITR</sequence>
<evidence type="ECO:0000256" key="15">
    <source>
        <dbReference type="ARBA" id="ARBA00023136"/>
    </source>
</evidence>
<feature type="transmembrane region" description="Helical" evidence="19">
    <location>
        <begin position="137"/>
        <end position="158"/>
    </location>
</feature>
<comment type="similarity">
    <text evidence="5 18">Belongs to the CDS family.</text>
</comment>
<keyword evidence="10 18" id="KW-0808">Transferase</keyword>
<dbReference type="RefSeq" id="WP_186886421.1">
    <property type="nucleotide sequence ID" value="NZ_JACONZ010000001.1"/>
</dbReference>
<keyword evidence="17" id="KW-1208">Phospholipid metabolism</keyword>
<name>A0A923I488_9FIRM</name>
<evidence type="ECO:0000256" key="6">
    <source>
        <dbReference type="ARBA" id="ARBA00012487"/>
    </source>
</evidence>
<evidence type="ECO:0000256" key="2">
    <source>
        <dbReference type="ARBA" id="ARBA00004651"/>
    </source>
</evidence>
<evidence type="ECO:0000256" key="8">
    <source>
        <dbReference type="ARBA" id="ARBA00022475"/>
    </source>
</evidence>
<comment type="pathway">
    <text evidence="3 18">Phospholipid metabolism; CDP-diacylglycerol biosynthesis; CDP-diacylglycerol from sn-glycerol 3-phosphate: step 3/3.</text>
</comment>
<dbReference type="PANTHER" id="PTHR46382:SF1">
    <property type="entry name" value="PHOSPHATIDATE CYTIDYLYLTRANSFERASE"/>
    <property type="match status" value="1"/>
</dbReference>
<keyword evidence="14" id="KW-0443">Lipid metabolism</keyword>
<feature type="transmembrane region" description="Helical" evidence="19">
    <location>
        <begin position="52"/>
        <end position="70"/>
    </location>
</feature>
<evidence type="ECO:0000256" key="17">
    <source>
        <dbReference type="ARBA" id="ARBA00023264"/>
    </source>
</evidence>
<organism evidence="20 21">
    <name type="scientific">Anaerofilum hominis</name>
    <dbReference type="NCBI Taxonomy" id="2763016"/>
    <lineage>
        <taxon>Bacteria</taxon>
        <taxon>Bacillati</taxon>
        <taxon>Bacillota</taxon>
        <taxon>Clostridia</taxon>
        <taxon>Eubacteriales</taxon>
        <taxon>Oscillospiraceae</taxon>
        <taxon>Anaerofilum</taxon>
    </lineage>
</organism>
<protein>
    <recommendedName>
        <fullName evidence="7 18">Phosphatidate cytidylyltransferase</fullName>
        <ecNumber evidence="6 18">2.7.7.41</ecNumber>
    </recommendedName>
</protein>
<dbReference type="AlphaFoldDB" id="A0A923I488"/>
<dbReference type="PANTHER" id="PTHR46382">
    <property type="entry name" value="PHOSPHATIDATE CYTIDYLYLTRANSFERASE"/>
    <property type="match status" value="1"/>
</dbReference>
<proteinExistence type="inferred from homology"/>
<comment type="catalytic activity">
    <reaction evidence="1 18">
        <text>a 1,2-diacyl-sn-glycero-3-phosphate + CTP + H(+) = a CDP-1,2-diacyl-sn-glycerol + diphosphate</text>
        <dbReference type="Rhea" id="RHEA:16229"/>
        <dbReference type="ChEBI" id="CHEBI:15378"/>
        <dbReference type="ChEBI" id="CHEBI:33019"/>
        <dbReference type="ChEBI" id="CHEBI:37563"/>
        <dbReference type="ChEBI" id="CHEBI:58332"/>
        <dbReference type="ChEBI" id="CHEBI:58608"/>
        <dbReference type="EC" id="2.7.7.41"/>
    </reaction>
</comment>
<evidence type="ECO:0000256" key="5">
    <source>
        <dbReference type="ARBA" id="ARBA00010185"/>
    </source>
</evidence>
<reference evidence="20" key="1">
    <citation type="submission" date="2020-08" db="EMBL/GenBank/DDBJ databases">
        <title>Genome public.</title>
        <authorList>
            <person name="Liu C."/>
            <person name="Sun Q."/>
        </authorList>
    </citation>
    <scope>NUCLEOTIDE SEQUENCE</scope>
    <source>
        <strain evidence="20">BX8</strain>
    </source>
</reference>
<feature type="transmembrane region" description="Helical" evidence="19">
    <location>
        <begin position="219"/>
        <end position="240"/>
    </location>
</feature>
<dbReference type="InterPro" id="IPR000374">
    <property type="entry name" value="PC_trans"/>
</dbReference>
<evidence type="ECO:0000256" key="18">
    <source>
        <dbReference type="RuleBase" id="RU003938"/>
    </source>
</evidence>
<dbReference type="Pfam" id="PF01148">
    <property type="entry name" value="CTP_transf_1"/>
    <property type="match status" value="1"/>
</dbReference>
<comment type="caution">
    <text evidence="20">The sequence shown here is derived from an EMBL/GenBank/DDBJ whole genome shotgun (WGS) entry which is preliminary data.</text>
</comment>
<dbReference type="PROSITE" id="PS01315">
    <property type="entry name" value="CDS"/>
    <property type="match status" value="1"/>
</dbReference>
<gene>
    <name evidence="20" type="ORF">H8S23_00820</name>
</gene>